<evidence type="ECO:0000313" key="2">
    <source>
        <dbReference type="EMBL" id="MEC1178170.1"/>
    </source>
</evidence>
<feature type="transmembrane region" description="Helical" evidence="1">
    <location>
        <begin position="90"/>
        <end position="112"/>
    </location>
</feature>
<feature type="transmembrane region" description="Helical" evidence="1">
    <location>
        <begin position="6"/>
        <end position="23"/>
    </location>
</feature>
<keyword evidence="1" id="KW-0472">Membrane</keyword>
<organism evidence="2 3">
    <name type="scientific">Metasolibacillus meyeri</name>
    <dbReference type="NCBI Taxonomy" id="1071052"/>
    <lineage>
        <taxon>Bacteria</taxon>
        <taxon>Bacillati</taxon>
        <taxon>Bacillota</taxon>
        <taxon>Bacilli</taxon>
        <taxon>Bacillales</taxon>
        <taxon>Caryophanaceae</taxon>
        <taxon>Metasolibacillus</taxon>
    </lineage>
</organism>
<name>A0AAW9NL97_9BACL</name>
<gene>
    <name evidence="2" type="ORF">P9B03_06710</name>
</gene>
<sequence length="122" mass="14101">MMKPFAFALFTATLFFVGFWISFKQYPEKFLMMTSIVIFLHLAGLLLIQFSGNTAQMAYLTLFVAIIFTPCFMTWVELLELKKKMTNADLLRATITLPTAYILLFVTVILSYNHYFAKQAQD</sequence>
<evidence type="ECO:0000256" key="1">
    <source>
        <dbReference type="SAM" id="Phobius"/>
    </source>
</evidence>
<feature type="transmembrane region" description="Helical" evidence="1">
    <location>
        <begin position="57"/>
        <end position="78"/>
    </location>
</feature>
<keyword evidence="1" id="KW-0812">Transmembrane</keyword>
<accession>A0AAW9NL97</accession>
<proteinExistence type="predicted"/>
<reference evidence="2 3" key="1">
    <citation type="submission" date="2023-03" db="EMBL/GenBank/DDBJ databases">
        <title>Bacillus Genome Sequencing.</title>
        <authorList>
            <person name="Dunlap C."/>
        </authorList>
    </citation>
    <scope>NUCLEOTIDE SEQUENCE [LARGE SCALE GENOMIC DNA]</scope>
    <source>
        <strain evidence="2 3">B-59205</strain>
    </source>
</reference>
<feature type="transmembrane region" description="Helical" evidence="1">
    <location>
        <begin position="30"/>
        <end position="51"/>
    </location>
</feature>
<evidence type="ECO:0000313" key="3">
    <source>
        <dbReference type="Proteomes" id="UP001344888"/>
    </source>
</evidence>
<dbReference type="EMBL" id="JARSFG010000010">
    <property type="protein sequence ID" value="MEC1178170.1"/>
    <property type="molecule type" value="Genomic_DNA"/>
</dbReference>
<protein>
    <submittedName>
        <fullName evidence="2">Uncharacterized protein</fullName>
    </submittedName>
</protein>
<keyword evidence="1" id="KW-1133">Transmembrane helix</keyword>
<dbReference type="Proteomes" id="UP001344888">
    <property type="component" value="Unassembled WGS sequence"/>
</dbReference>
<comment type="caution">
    <text evidence="2">The sequence shown here is derived from an EMBL/GenBank/DDBJ whole genome shotgun (WGS) entry which is preliminary data.</text>
</comment>
<dbReference type="AlphaFoldDB" id="A0AAW9NL97"/>
<dbReference type="RefSeq" id="WP_326122700.1">
    <property type="nucleotide sequence ID" value="NZ_JARSFG010000010.1"/>
</dbReference>
<keyword evidence="3" id="KW-1185">Reference proteome</keyword>